<name>M1WQS9_PSEP2</name>
<reference evidence="2" key="2">
    <citation type="journal article" date="2013" name="Stand. Genomic Sci.">
        <title>Complete genome sequence of Desulfocapsa sulfexigens, a marine deltaproteobacterium specialized in disproportionating inorganic sulfur compounds.</title>
        <authorList>
            <person name="Finster K.W."/>
            <person name="Kjeldsen K.U."/>
            <person name="Kube M."/>
            <person name="Reinhardt R."/>
            <person name="Mussmann M."/>
            <person name="Amann R."/>
            <person name="Schreiber L."/>
        </authorList>
    </citation>
    <scope>NUCLEOTIDE SEQUENCE [LARGE SCALE GENOMIC DNA]</scope>
    <source>
        <strain evidence="2">DSM 10523 / SB164P1</strain>
    </source>
</reference>
<gene>
    <name evidence="1" type="ordered locus">BN4_10620</name>
</gene>
<sequence length="51" mass="5784">MIINIYKIKVKFYTIYYTTHKQVPSCALSIPNTLKAKSVFGLNSCVSTIEL</sequence>
<dbReference type="KEGG" id="dpi:BN4_10620"/>
<dbReference type="Proteomes" id="UP000011724">
    <property type="component" value="Chromosome"/>
</dbReference>
<dbReference type="HOGENOM" id="CLU_3098161_0_0_7"/>
<accession>M1WQS9</accession>
<organism evidence="1 2">
    <name type="scientific">Pseudodesulfovibrio piezophilus (strain DSM 21447 / JCM 15486 / C1TLV30)</name>
    <name type="common">Desulfovibrio piezophilus</name>
    <dbReference type="NCBI Taxonomy" id="1322246"/>
    <lineage>
        <taxon>Bacteria</taxon>
        <taxon>Pseudomonadati</taxon>
        <taxon>Thermodesulfobacteriota</taxon>
        <taxon>Desulfovibrionia</taxon>
        <taxon>Desulfovibrionales</taxon>
        <taxon>Desulfovibrionaceae</taxon>
    </lineage>
</organism>
<dbReference type="AlphaFoldDB" id="M1WQS9"/>
<proteinExistence type="predicted"/>
<protein>
    <submittedName>
        <fullName evidence="1">Uncharacterized protein</fullName>
    </submittedName>
</protein>
<reference evidence="1 2" key="1">
    <citation type="journal article" date="2013" name="PLoS ONE">
        <title>The first genomic and proteomic characterization of a deep-sea sulfate reducer: insights into the piezophilic lifestyle of Desulfovibrio piezophilus.</title>
        <authorList>
            <person name="Pradel N."/>
            <person name="Ji B."/>
            <person name="Gimenez G."/>
            <person name="Talla E."/>
            <person name="Lenoble P."/>
            <person name="Garel M."/>
            <person name="Tamburini C."/>
            <person name="Fourquet P."/>
            <person name="Lebrun R."/>
            <person name="Bertin P."/>
            <person name="Denis Y."/>
            <person name="Pophillat M."/>
            <person name="Barbe V."/>
            <person name="Ollivier B."/>
            <person name="Dolla A."/>
        </authorList>
    </citation>
    <scope>NUCLEOTIDE SEQUENCE [LARGE SCALE GENOMIC DNA]</scope>
    <source>
        <strain evidence="2">DSM 10523 / SB164P1</strain>
    </source>
</reference>
<dbReference type="EMBL" id="FO203427">
    <property type="protein sequence ID" value="CCH47857.1"/>
    <property type="molecule type" value="Genomic_DNA"/>
</dbReference>
<evidence type="ECO:0000313" key="2">
    <source>
        <dbReference type="Proteomes" id="UP000011724"/>
    </source>
</evidence>
<evidence type="ECO:0000313" key="1">
    <source>
        <dbReference type="EMBL" id="CCH47857.1"/>
    </source>
</evidence>
<dbReference type="STRING" id="1322246.BN4_10620"/>
<keyword evidence="2" id="KW-1185">Reference proteome</keyword>